<dbReference type="InterPro" id="IPR006390">
    <property type="entry name" value="DHP_synth_dom"/>
</dbReference>
<sequence>MIWHCAGYAFDSRTPVVMGVLNVTPDSFSDGGQHASVEAALAHAERMVEEGALIIDVGGESARPGAAPVTEEEELARVLEVVRTLASRGVCVSIDTRHAAVAQACVEAGASIINDISGFRDPAMRALAASCDAGLVVMHMQGDPATMQENPRYHDVVAEVRDYLRAQAALLEAAGVDRSRICVDPGPGFGKTYSQTKDVVRNFHEFVHTGYPVMCAVSRKSFIGSMYGIDEAADRDEASAAEALMACELGCSVVRAHDVAQTVAKLADLRPYALIGMGSSVALVANPGEEQEGKIAILNQAVSDLCLLPDTQIIDVSSFYASKPAYYEDQEDFVNAVMLVRTGLPPRELLRYLHAVENSLGRVRTIANGPRTLDLDILDYQCYVSDDEELVLPHPRIAERDFVVKPLLEIAPHHVLANGKEITADEVRLGEAHRIER</sequence>
<organism evidence="17 18">
    <name type="scientific">Candidatus Aveggerthella stercoripullorum</name>
    <dbReference type="NCBI Taxonomy" id="2840688"/>
    <lineage>
        <taxon>Bacteria</taxon>
        <taxon>Bacillati</taxon>
        <taxon>Actinomycetota</taxon>
        <taxon>Coriobacteriia</taxon>
        <taxon>Eggerthellales</taxon>
        <taxon>Eggerthellaceae</taxon>
        <taxon>Eggerthellaceae incertae sedis</taxon>
        <taxon>Candidatus Aveggerthella</taxon>
    </lineage>
</organism>
<comment type="catalytic activity">
    <reaction evidence="2">
        <text>6-hydroxymethyl-7,8-dihydropterin + ATP = (7,8-dihydropterin-6-yl)methyl diphosphate + AMP + H(+)</text>
        <dbReference type="Rhea" id="RHEA:11412"/>
        <dbReference type="ChEBI" id="CHEBI:15378"/>
        <dbReference type="ChEBI" id="CHEBI:30616"/>
        <dbReference type="ChEBI" id="CHEBI:44841"/>
        <dbReference type="ChEBI" id="CHEBI:72950"/>
        <dbReference type="ChEBI" id="CHEBI:456215"/>
        <dbReference type="EC" id="2.7.6.3"/>
    </reaction>
</comment>
<comment type="catalytic activity">
    <reaction evidence="1">
        <text>(7,8-dihydropterin-6-yl)methyl diphosphate + 4-aminobenzoate = 7,8-dihydropteroate + diphosphate</text>
        <dbReference type="Rhea" id="RHEA:19949"/>
        <dbReference type="ChEBI" id="CHEBI:17836"/>
        <dbReference type="ChEBI" id="CHEBI:17839"/>
        <dbReference type="ChEBI" id="CHEBI:33019"/>
        <dbReference type="ChEBI" id="CHEBI:72950"/>
        <dbReference type="EC" id="2.5.1.15"/>
    </reaction>
</comment>
<dbReference type="PROSITE" id="PS50972">
    <property type="entry name" value="PTERIN_BINDING"/>
    <property type="match status" value="1"/>
</dbReference>
<dbReference type="Pfam" id="PF01288">
    <property type="entry name" value="HPPK"/>
    <property type="match status" value="1"/>
</dbReference>
<evidence type="ECO:0000256" key="5">
    <source>
        <dbReference type="ARBA" id="ARBA00005051"/>
    </source>
</evidence>
<dbReference type="GO" id="GO:0046654">
    <property type="term" value="P:tetrahydrofolate biosynthetic process"/>
    <property type="evidence" value="ECO:0007669"/>
    <property type="project" value="TreeGrafter"/>
</dbReference>
<dbReference type="GO" id="GO:0016301">
    <property type="term" value="F:kinase activity"/>
    <property type="evidence" value="ECO:0007669"/>
    <property type="project" value="UniProtKB-KW"/>
</dbReference>
<dbReference type="EC" id="2.5.1.15" evidence="17"/>
<evidence type="ECO:0000256" key="7">
    <source>
        <dbReference type="ARBA" id="ARBA00009951"/>
    </source>
</evidence>
<dbReference type="PANTHER" id="PTHR20941:SF1">
    <property type="entry name" value="FOLIC ACID SYNTHESIS PROTEIN FOL1"/>
    <property type="match status" value="1"/>
</dbReference>
<keyword evidence="9" id="KW-0479">Metal-binding</keyword>
<dbReference type="NCBIfam" id="TIGR01498">
    <property type="entry name" value="folK"/>
    <property type="match status" value="1"/>
</dbReference>
<keyword evidence="11" id="KW-0418">Kinase</keyword>
<evidence type="ECO:0000256" key="15">
    <source>
        <dbReference type="ARBA" id="ARBA00023268"/>
    </source>
</evidence>
<dbReference type="SUPFAM" id="SSF55083">
    <property type="entry name" value="6-hydroxymethyl-7,8-dihydropterin pyrophosphokinase, HPPK"/>
    <property type="match status" value="1"/>
</dbReference>
<dbReference type="PROSITE" id="PS00792">
    <property type="entry name" value="DHPS_1"/>
    <property type="match status" value="1"/>
</dbReference>
<dbReference type="InterPro" id="IPR011005">
    <property type="entry name" value="Dihydropteroate_synth-like_sf"/>
</dbReference>
<dbReference type="Gene3D" id="3.30.70.560">
    <property type="entry name" value="7,8-Dihydro-6-hydroxymethylpterin-pyrophosphokinase HPPK"/>
    <property type="match status" value="1"/>
</dbReference>
<dbReference type="GO" id="GO:0005829">
    <property type="term" value="C:cytosol"/>
    <property type="evidence" value="ECO:0007669"/>
    <property type="project" value="TreeGrafter"/>
</dbReference>
<evidence type="ECO:0000256" key="8">
    <source>
        <dbReference type="ARBA" id="ARBA00022679"/>
    </source>
</evidence>
<comment type="pathway">
    <text evidence="5">Cofactor biosynthesis; tetrahydrofolate biosynthesis; 2-amino-4-hydroxy-6-hydroxymethyl-7,8-dihydropteridine diphosphate from 7,8-dihydroneopterin triphosphate: step 4/4.</text>
</comment>
<evidence type="ECO:0000256" key="1">
    <source>
        <dbReference type="ARBA" id="ARBA00000012"/>
    </source>
</evidence>
<dbReference type="GO" id="GO:0046656">
    <property type="term" value="P:folic acid biosynthetic process"/>
    <property type="evidence" value="ECO:0007669"/>
    <property type="project" value="UniProtKB-KW"/>
</dbReference>
<dbReference type="AlphaFoldDB" id="A0A9D1D2Y9"/>
<dbReference type="Gene3D" id="3.20.20.20">
    <property type="entry name" value="Dihydropteroate synthase-like"/>
    <property type="match status" value="1"/>
</dbReference>
<evidence type="ECO:0000256" key="9">
    <source>
        <dbReference type="ARBA" id="ARBA00022723"/>
    </source>
</evidence>
<dbReference type="CDD" id="cd00483">
    <property type="entry name" value="HPPK"/>
    <property type="match status" value="1"/>
</dbReference>
<keyword evidence="8 17" id="KW-0808">Transferase</keyword>
<evidence type="ECO:0000256" key="3">
    <source>
        <dbReference type="ARBA" id="ARBA00001946"/>
    </source>
</evidence>
<dbReference type="PROSITE" id="PS00793">
    <property type="entry name" value="DHPS_2"/>
    <property type="match status" value="1"/>
</dbReference>
<dbReference type="Proteomes" id="UP000824261">
    <property type="component" value="Unassembled WGS sequence"/>
</dbReference>
<evidence type="ECO:0000313" key="17">
    <source>
        <dbReference type="EMBL" id="HIR00736.1"/>
    </source>
</evidence>
<accession>A0A9D1D2Y9</accession>
<keyword evidence="12" id="KW-0067">ATP-binding</keyword>
<evidence type="ECO:0000256" key="11">
    <source>
        <dbReference type="ARBA" id="ARBA00022777"/>
    </source>
</evidence>
<comment type="similarity">
    <text evidence="7">In the C-terminal section; belongs to the DHPS family.</text>
</comment>
<comment type="pathway">
    <text evidence="4">Cofactor biosynthesis; tetrahydrofolate biosynthesis; 7,8-dihydrofolate from 2-amino-4-hydroxy-6-hydroxymethyl-7,8-dihydropteridine diphosphate and 4-aminobenzoate: step 1/2.</text>
</comment>
<dbReference type="EMBL" id="DVGB01000004">
    <property type="protein sequence ID" value="HIR00736.1"/>
    <property type="molecule type" value="Genomic_DNA"/>
</dbReference>
<dbReference type="InterPro" id="IPR000489">
    <property type="entry name" value="Pterin-binding_dom"/>
</dbReference>
<keyword evidence="15" id="KW-0511">Multifunctional enzyme</keyword>
<evidence type="ECO:0000256" key="6">
    <source>
        <dbReference type="ARBA" id="ARBA00009503"/>
    </source>
</evidence>
<dbReference type="GO" id="GO:0004156">
    <property type="term" value="F:dihydropteroate synthase activity"/>
    <property type="evidence" value="ECO:0007669"/>
    <property type="project" value="UniProtKB-EC"/>
</dbReference>
<dbReference type="GO" id="GO:0003848">
    <property type="term" value="F:2-amino-4-hydroxy-6-hydroxymethyldihydropteridine diphosphokinase activity"/>
    <property type="evidence" value="ECO:0007669"/>
    <property type="project" value="UniProtKB-EC"/>
</dbReference>
<dbReference type="NCBIfam" id="TIGR01496">
    <property type="entry name" value="DHPS"/>
    <property type="match status" value="1"/>
</dbReference>
<dbReference type="InterPro" id="IPR000550">
    <property type="entry name" value="Hppk"/>
</dbReference>
<dbReference type="InterPro" id="IPR035907">
    <property type="entry name" value="Hppk_sf"/>
</dbReference>
<evidence type="ECO:0000256" key="2">
    <source>
        <dbReference type="ARBA" id="ARBA00000198"/>
    </source>
</evidence>
<dbReference type="InterPro" id="IPR045031">
    <property type="entry name" value="DHP_synth-like"/>
</dbReference>
<dbReference type="SUPFAM" id="SSF51717">
    <property type="entry name" value="Dihydropteroate synthetase-like"/>
    <property type="match status" value="1"/>
</dbReference>
<protein>
    <submittedName>
        <fullName evidence="17">Dihydropteroate synthase</fullName>
        <ecNumber evidence="17">2.5.1.15</ecNumber>
    </submittedName>
</protein>
<dbReference type="CDD" id="cd00739">
    <property type="entry name" value="DHPS"/>
    <property type="match status" value="1"/>
</dbReference>
<comment type="similarity">
    <text evidence="6">Belongs to the DHPS family.</text>
</comment>
<evidence type="ECO:0000259" key="16">
    <source>
        <dbReference type="PROSITE" id="PS50972"/>
    </source>
</evidence>
<comment type="cofactor">
    <cofactor evidence="3">
        <name>Mg(2+)</name>
        <dbReference type="ChEBI" id="CHEBI:18420"/>
    </cofactor>
</comment>
<evidence type="ECO:0000313" key="18">
    <source>
        <dbReference type="Proteomes" id="UP000824261"/>
    </source>
</evidence>
<proteinExistence type="inferred from homology"/>
<reference evidence="17" key="1">
    <citation type="submission" date="2020-10" db="EMBL/GenBank/DDBJ databases">
        <authorList>
            <person name="Gilroy R."/>
        </authorList>
    </citation>
    <scope>NUCLEOTIDE SEQUENCE</scope>
    <source>
        <strain evidence="17">ChiGjej1B1-2707</strain>
    </source>
</reference>
<dbReference type="Pfam" id="PF00809">
    <property type="entry name" value="Pterin_bind"/>
    <property type="match status" value="1"/>
</dbReference>
<keyword evidence="10" id="KW-0547">Nucleotide-binding</keyword>
<feature type="domain" description="Pterin-binding" evidence="16">
    <location>
        <begin position="15"/>
        <end position="267"/>
    </location>
</feature>
<dbReference type="GO" id="GO:0005524">
    <property type="term" value="F:ATP binding"/>
    <property type="evidence" value="ECO:0007669"/>
    <property type="project" value="UniProtKB-KW"/>
</dbReference>
<evidence type="ECO:0000256" key="4">
    <source>
        <dbReference type="ARBA" id="ARBA00004763"/>
    </source>
</evidence>
<evidence type="ECO:0000256" key="10">
    <source>
        <dbReference type="ARBA" id="ARBA00022741"/>
    </source>
</evidence>
<comment type="caution">
    <text evidence="17">The sequence shown here is derived from an EMBL/GenBank/DDBJ whole genome shotgun (WGS) entry which is preliminary data.</text>
</comment>
<name>A0A9D1D2Y9_9ACTN</name>
<evidence type="ECO:0000256" key="13">
    <source>
        <dbReference type="ARBA" id="ARBA00022842"/>
    </source>
</evidence>
<dbReference type="PANTHER" id="PTHR20941">
    <property type="entry name" value="FOLATE SYNTHESIS PROTEINS"/>
    <property type="match status" value="1"/>
</dbReference>
<keyword evidence="13" id="KW-0460">Magnesium</keyword>
<keyword evidence="14" id="KW-0289">Folate biosynthesis</keyword>
<evidence type="ECO:0000256" key="14">
    <source>
        <dbReference type="ARBA" id="ARBA00022909"/>
    </source>
</evidence>
<reference evidence="17" key="2">
    <citation type="journal article" date="2021" name="PeerJ">
        <title>Extensive microbial diversity within the chicken gut microbiome revealed by metagenomics and culture.</title>
        <authorList>
            <person name="Gilroy R."/>
            <person name="Ravi A."/>
            <person name="Getino M."/>
            <person name="Pursley I."/>
            <person name="Horton D.L."/>
            <person name="Alikhan N.F."/>
            <person name="Baker D."/>
            <person name="Gharbi K."/>
            <person name="Hall N."/>
            <person name="Watson M."/>
            <person name="Adriaenssens E.M."/>
            <person name="Foster-Nyarko E."/>
            <person name="Jarju S."/>
            <person name="Secka A."/>
            <person name="Antonio M."/>
            <person name="Oren A."/>
            <person name="Chaudhuri R.R."/>
            <person name="La Ragione R."/>
            <person name="Hildebrand F."/>
            <person name="Pallen M.J."/>
        </authorList>
    </citation>
    <scope>NUCLEOTIDE SEQUENCE</scope>
    <source>
        <strain evidence="17">ChiGjej1B1-2707</strain>
    </source>
</reference>
<evidence type="ECO:0000256" key="12">
    <source>
        <dbReference type="ARBA" id="ARBA00022840"/>
    </source>
</evidence>
<dbReference type="GO" id="GO:0046872">
    <property type="term" value="F:metal ion binding"/>
    <property type="evidence" value="ECO:0007669"/>
    <property type="project" value="UniProtKB-KW"/>
</dbReference>
<gene>
    <name evidence="17" type="primary">folP</name>
    <name evidence="17" type="ORF">IAA69_00435</name>
</gene>